<dbReference type="Proteomes" id="UP000777265">
    <property type="component" value="Unassembled WGS sequence"/>
</dbReference>
<dbReference type="Gene3D" id="3.90.180.10">
    <property type="entry name" value="Medium-chain alcohol dehydrogenases, catalytic domain"/>
    <property type="match status" value="1"/>
</dbReference>
<keyword evidence="4" id="KW-0862">Zinc</keyword>
<proteinExistence type="inferred from homology"/>
<gene>
    <name evidence="8" type="ORF">GXY80_13175</name>
</gene>
<dbReference type="GO" id="GO:0046872">
    <property type="term" value="F:metal ion binding"/>
    <property type="evidence" value="ECO:0007669"/>
    <property type="project" value="UniProtKB-KW"/>
</dbReference>
<accession>A0A971S2L1</accession>
<evidence type="ECO:0000256" key="1">
    <source>
        <dbReference type="ARBA" id="ARBA00001947"/>
    </source>
</evidence>
<evidence type="ECO:0000259" key="7">
    <source>
        <dbReference type="Pfam" id="PF08240"/>
    </source>
</evidence>
<feature type="domain" description="Alcohol dehydrogenase-like C-terminal" evidence="6">
    <location>
        <begin position="207"/>
        <end position="273"/>
    </location>
</feature>
<dbReference type="PANTHER" id="PTHR43350">
    <property type="entry name" value="NAD-DEPENDENT ALCOHOL DEHYDROGENASE"/>
    <property type="match status" value="1"/>
</dbReference>
<comment type="caution">
    <text evidence="8">The sequence shown here is derived from an EMBL/GenBank/DDBJ whole genome shotgun (WGS) entry which is preliminary data.</text>
</comment>
<dbReference type="AlphaFoldDB" id="A0A971S2L1"/>
<evidence type="ECO:0000256" key="2">
    <source>
        <dbReference type="ARBA" id="ARBA00008072"/>
    </source>
</evidence>
<keyword evidence="3" id="KW-0479">Metal-binding</keyword>
<dbReference type="SUPFAM" id="SSF51735">
    <property type="entry name" value="NAD(P)-binding Rossmann-fold domains"/>
    <property type="match status" value="1"/>
</dbReference>
<dbReference type="Pfam" id="PF08240">
    <property type="entry name" value="ADH_N"/>
    <property type="match status" value="1"/>
</dbReference>
<dbReference type="InterPro" id="IPR013149">
    <property type="entry name" value="ADH-like_C"/>
</dbReference>
<reference evidence="8" key="1">
    <citation type="journal article" date="2020" name="Biotechnol. Biofuels">
        <title>New insights from the biogas microbiome by comprehensive genome-resolved metagenomics of nearly 1600 species originating from multiple anaerobic digesters.</title>
        <authorList>
            <person name="Campanaro S."/>
            <person name="Treu L."/>
            <person name="Rodriguez-R L.M."/>
            <person name="Kovalovszki A."/>
            <person name="Ziels R.M."/>
            <person name="Maus I."/>
            <person name="Zhu X."/>
            <person name="Kougias P.G."/>
            <person name="Basile A."/>
            <person name="Luo G."/>
            <person name="Schluter A."/>
            <person name="Konstantinidis K.T."/>
            <person name="Angelidaki I."/>
        </authorList>
    </citation>
    <scope>NUCLEOTIDE SEQUENCE</scope>
    <source>
        <strain evidence="8">AS06rmzACSIP_7</strain>
    </source>
</reference>
<dbReference type="InterPro" id="IPR011032">
    <property type="entry name" value="GroES-like_sf"/>
</dbReference>
<evidence type="ECO:0000256" key="3">
    <source>
        <dbReference type="ARBA" id="ARBA00022723"/>
    </source>
</evidence>
<dbReference type="SUPFAM" id="SSF50129">
    <property type="entry name" value="GroES-like"/>
    <property type="match status" value="1"/>
</dbReference>
<keyword evidence="5" id="KW-0560">Oxidoreductase</keyword>
<name>A0A971S2L1_9BACT</name>
<dbReference type="GO" id="GO:0016491">
    <property type="term" value="F:oxidoreductase activity"/>
    <property type="evidence" value="ECO:0007669"/>
    <property type="project" value="UniProtKB-KW"/>
</dbReference>
<sequence length="323" mass="34756">MRAILFDGKDLEFLTDYPIPVPEVNEALIRVRLAGICNTDLEIIKGYQGYTGVLGHEFVGVVEKVNGAAQHLVGKRVVGEINCGCGTCDSCRAGLERHCPSRLTLGIRGKDGAFAEYLTLPVNNLFHVPENIRDEEAVFTEPLAAALEILDQVHIRPTDEVLVMGDGKLGILIALTLSLSRAHLLLAGKHREKLRVANDQGVATAGVTDMKAHKSYDIVVEATGSPDGLSMALRHVKPRGTVVLKSTVAAGAEINLAPAVIDEVHLIGSRCGPFEPSLRVLSGKLIQVEPLISGIFGFPGAGDAFDMARRKDSLKVLLDFMRL</sequence>
<comment type="cofactor">
    <cofactor evidence="1">
        <name>Zn(2+)</name>
        <dbReference type="ChEBI" id="CHEBI:29105"/>
    </cofactor>
</comment>
<evidence type="ECO:0000256" key="4">
    <source>
        <dbReference type="ARBA" id="ARBA00022833"/>
    </source>
</evidence>
<dbReference type="InterPro" id="IPR036291">
    <property type="entry name" value="NAD(P)-bd_dom_sf"/>
</dbReference>
<feature type="domain" description="Alcohol dehydrogenase-like N-terminal" evidence="7">
    <location>
        <begin position="25"/>
        <end position="130"/>
    </location>
</feature>
<dbReference type="Gene3D" id="3.40.50.720">
    <property type="entry name" value="NAD(P)-binding Rossmann-like Domain"/>
    <property type="match status" value="1"/>
</dbReference>
<evidence type="ECO:0000313" key="8">
    <source>
        <dbReference type="EMBL" id="NLW36407.1"/>
    </source>
</evidence>
<evidence type="ECO:0000259" key="6">
    <source>
        <dbReference type="Pfam" id="PF00107"/>
    </source>
</evidence>
<reference evidence="8" key="2">
    <citation type="submission" date="2020-01" db="EMBL/GenBank/DDBJ databases">
        <authorList>
            <person name="Campanaro S."/>
        </authorList>
    </citation>
    <scope>NUCLEOTIDE SEQUENCE</scope>
    <source>
        <strain evidence="8">AS06rmzACSIP_7</strain>
    </source>
</reference>
<dbReference type="PANTHER" id="PTHR43350:SF2">
    <property type="entry name" value="GROES-LIKE ZINC-BINDING ALCOHOL DEHYDROGENASE FAMILY PROTEIN"/>
    <property type="match status" value="1"/>
</dbReference>
<dbReference type="EMBL" id="JAAYEE010000248">
    <property type="protein sequence ID" value="NLW36407.1"/>
    <property type="molecule type" value="Genomic_DNA"/>
</dbReference>
<evidence type="ECO:0000256" key="5">
    <source>
        <dbReference type="ARBA" id="ARBA00023002"/>
    </source>
</evidence>
<dbReference type="CDD" id="cd08242">
    <property type="entry name" value="MDR_like"/>
    <property type="match status" value="1"/>
</dbReference>
<organism evidence="8 9">
    <name type="scientific">Syntrophorhabdus aromaticivorans</name>
    <dbReference type="NCBI Taxonomy" id="328301"/>
    <lineage>
        <taxon>Bacteria</taxon>
        <taxon>Pseudomonadati</taxon>
        <taxon>Thermodesulfobacteriota</taxon>
        <taxon>Syntrophorhabdia</taxon>
        <taxon>Syntrophorhabdales</taxon>
        <taxon>Syntrophorhabdaceae</taxon>
        <taxon>Syntrophorhabdus</taxon>
    </lineage>
</organism>
<protein>
    <submittedName>
        <fullName evidence="8">Alcohol dehydrogenase catalytic domain-containing protein</fullName>
    </submittedName>
</protein>
<dbReference type="Pfam" id="PF00107">
    <property type="entry name" value="ADH_zinc_N"/>
    <property type="match status" value="1"/>
</dbReference>
<evidence type="ECO:0000313" key="9">
    <source>
        <dbReference type="Proteomes" id="UP000777265"/>
    </source>
</evidence>
<dbReference type="InterPro" id="IPR013154">
    <property type="entry name" value="ADH-like_N"/>
</dbReference>
<comment type="similarity">
    <text evidence="2">Belongs to the zinc-containing alcohol dehydrogenase family.</text>
</comment>